<dbReference type="RefSeq" id="WP_233053836.1">
    <property type="nucleotide sequence ID" value="NZ_JAIMJA010000016.1"/>
</dbReference>
<organism evidence="1 2">
    <name type="scientific">Motilimonas cestriensis</name>
    <dbReference type="NCBI Taxonomy" id="2742685"/>
    <lineage>
        <taxon>Bacteria</taxon>
        <taxon>Pseudomonadati</taxon>
        <taxon>Pseudomonadota</taxon>
        <taxon>Gammaproteobacteria</taxon>
        <taxon>Alteromonadales</taxon>
        <taxon>Alteromonadales genera incertae sedis</taxon>
        <taxon>Motilimonas</taxon>
    </lineage>
</organism>
<reference evidence="1 2" key="1">
    <citation type="journal article" date="2022" name="Environ. Microbiol. Rep.">
        <title>Eco-phylogenetic analyses reveal divergent evolution of vitamin B12 metabolism in the marine bacterial family 'Psychromonadaceae'.</title>
        <authorList>
            <person name="Jin X."/>
            <person name="Yang Y."/>
            <person name="Cao H."/>
            <person name="Gao B."/>
            <person name="Zhao Z."/>
        </authorList>
    </citation>
    <scope>NUCLEOTIDE SEQUENCE [LARGE SCALE GENOMIC DNA]</scope>
    <source>
        <strain evidence="1 2">MKS20</strain>
    </source>
</reference>
<keyword evidence="2" id="KW-1185">Reference proteome</keyword>
<gene>
    <name evidence="1" type="ORF">K6Y31_15335</name>
</gene>
<dbReference type="InterPro" id="IPR010775">
    <property type="entry name" value="DUF1365"/>
</dbReference>
<evidence type="ECO:0000313" key="1">
    <source>
        <dbReference type="EMBL" id="MCE2596186.1"/>
    </source>
</evidence>
<sequence>MSSAPATLNQDATIEHSAIYTGIVRHRRFSPVGHEFKYQVFFLALDLDELGAVEKLGSWFKQNRWAPLSFNHQDYLHKDQPVSRQAVWQKVQDLGGVALNGRVLMLGQLRCFGIYFSPVNFYYCYNDAGELIYLLAEVSNTPWNELHYYLVDIEANQPTDKVFHVSPFMDLNMKYHWRIKAPGKQLRLHMENRNEAKLFDASLMLQRVDLTNQNLRKQVLKLPSMAIKTLAGIYWQALKLYLKKVPYIPHPGPSTEQKNG</sequence>
<name>A0ABS8WEW8_9GAMM</name>
<evidence type="ECO:0000313" key="2">
    <source>
        <dbReference type="Proteomes" id="UP001201273"/>
    </source>
</evidence>
<dbReference type="PANTHER" id="PTHR33973:SF4">
    <property type="entry name" value="OS07G0153300 PROTEIN"/>
    <property type="match status" value="1"/>
</dbReference>
<proteinExistence type="predicted"/>
<dbReference type="PANTHER" id="PTHR33973">
    <property type="entry name" value="OS07G0153300 PROTEIN"/>
    <property type="match status" value="1"/>
</dbReference>
<dbReference type="EMBL" id="JAIMJA010000016">
    <property type="protein sequence ID" value="MCE2596186.1"/>
    <property type="molecule type" value="Genomic_DNA"/>
</dbReference>
<accession>A0ABS8WEW8</accession>
<dbReference type="Proteomes" id="UP001201273">
    <property type="component" value="Unassembled WGS sequence"/>
</dbReference>
<dbReference type="Pfam" id="PF07103">
    <property type="entry name" value="DUF1365"/>
    <property type="match status" value="1"/>
</dbReference>
<comment type="caution">
    <text evidence="1">The sequence shown here is derived from an EMBL/GenBank/DDBJ whole genome shotgun (WGS) entry which is preliminary data.</text>
</comment>
<protein>
    <submittedName>
        <fullName evidence="1">DUF1365 domain-containing protein</fullName>
    </submittedName>
</protein>